<feature type="domain" description="FAD dependent oxidoreductase" evidence="3">
    <location>
        <begin position="43"/>
        <end position="405"/>
    </location>
</feature>
<proteinExistence type="predicted"/>
<dbReference type="Pfam" id="PF01266">
    <property type="entry name" value="DAO"/>
    <property type="match status" value="1"/>
</dbReference>
<evidence type="ECO:0000259" key="3">
    <source>
        <dbReference type="Pfam" id="PF01266"/>
    </source>
</evidence>
<dbReference type="InterPro" id="IPR036188">
    <property type="entry name" value="FAD/NAD-bd_sf"/>
</dbReference>
<dbReference type="Proteomes" id="UP000581135">
    <property type="component" value="Unassembled WGS sequence"/>
</dbReference>
<dbReference type="SUPFAM" id="SSF51905">
    <property type="entry name" value="FAD/NAD(P)-binding domain"/>
    <property type="match status" value="1"/>
</dbReference>
<reference evidence="4 5" key="1">
    <citation type="submission" date="2020-08" db="EMBL/GenBank/DDBJ databases">
        <title>Genomic Encyclopedia of Type Strains, Phase III (KMG-III): the genomes of soil and plant-associated and newly described type strains.</title>
        <authorList>
            <person name="Whitman W."/>
        </authorList>
    </citation>
    <scope>NUCLEOTIDE SEQUENCE [LARGE SCALE GENOMIC DNA]</scope>
    <source>
        <strain evidence="4 5">CECT 8803</strain>
    </source>
</reference>
<evidence type="ECO:0000313" key="4">
    <source>
        <dbReference type="EMBL" id="MBB3065415.1"/>
    </source>
</evidence>
<keyword evidence="1" id="KW-0560">Oxidoreductase</keyword>
<sequence length="450" mass="49438">MNLRRIYHPSAFDPSRPPDSHWRATATPLSVDLPSLEGDHSVDFAVIGGGFTGLWAAYRLAETYEAKVMLLDAGEPAWGASGRNGGFCCLGSTRLSYPQLEKRYGETEMRRFYAAQVESVENVRGFLDSRNVQADRHSAGELALAHKPGRMSELREEARYMTHTFGMKMQVFSRDEMAEIGVAGPEFHGGLFIGCGFALHPLAYARALATAALAAGAAIHQNSPVIGWSQQASQHVLTLPKGRILAKQVILATNGYGSENMPSGMAGRSMPVMSNILVTRPLTPEEQKAQGWTSDLMAYDSRRLLHYFRLLPDGRFLFGGRGGIDASPAGSEAMNRRLRRDFERMFPAWAGVPTERFWFGFVCLTYDLVPYVGAVPGLDKAWTGFGFHGNGVAMSSWTGKALADLAAGAITQDKLPAVVRGPLRRFPLPALRKLYLRAAYLGYGLEDRWL</sequence>
<dbReference type="EMBL" id="JACHXA010000004">
    <property type="protein sequence ID" value="MBB3065415.1"/>
    <property type="molecule type" value="Genomic_DNA"/>
</dbReference>
<dbReference type="PANTHER" id="PTHR13847">
    <property type="entry name" value="SARCOSINE DEHYDROGENASE-RELATED"/>
    <property type="match status" value="1"/>
</dbReference>
<organism evidence="4 5">
    <name type="scientific">Limibacillus halophilus</name>
    <dbReference type="NCBI Taxonomy" id="1579333"/>
    <lineage>
        <taxon>Bacteria</taxon>
        <taxon>Pseudomonadati</taxon>
        <taxon>Pseudomonadota</taxon>
        <taxon>Alphaproteobacteria</taxon>
        <taxon>Rhodospirillales</taxon>
        <taxon>Rhodovibrionaceae</taxon>
        <taxon>Limibacillus</taxon>
    </lineage>
</organism>
<protein>
    <submittedName>
        <fullName evidence="4">Glycine/D-amino acid oxidase-like deaminating enzyme</fullName>
    </submittedName>
</protein>
<dbReference type="PANTHER" id="PTHR13847:SF281">
    <property type="entry name" value="FAD DEPENDENT OXIDOREDUCTASE DOMAIN-CONTAINING PROTEIN"/>
    <property type="match status" value="1"/>
</dbReference>
<name>A0A839SWT3_9PROT</name>
<evidence type="ECO:0000256" key="2">
    <source>
        <dbReference type="SAM" id="MobiDB-lite"/>
    </source>
</evidence>
<keyword evidence="5" id="KW-1185">Reference proteome</keyword>
<dbReference type="RefSeq" id="WP_221205808.1">
    <property type="nucleotide sequence ID" value="NZ_JACHXA010000004.1"/>
</dbReference>
<feature type="region of interest" description="Disordered" evidence="2">
    <location>
        <begin position="1"/>
        <end position="20"/>
    </location>
</feature>
<dbReference type="Gene3D" id="3.50.50.60">
    <property type="entry name" value="FAD/NAD(P)-binding domain"/>
    <property type="match status" value="1"/>
</dbReference>
<comment type="caution">
    <text evidence="4">The sequence shown here is derived from an EMBL/GenBank/DDBJ whole genome shotgun (WGS) entry which is preliminary data.</text>
</comment>
<dbReference type="AlphaFoldDB" id="A0A839SWT3"/>
<dbReference type="InterPro" id="IPR006076">
    <property type="entry name" value="FAD-dep_OxRdtase"/>
</dbReference>
<dbReference type="GO" id="GO:0016491">
    <property type="term" value="F:oxidoreductase activity"/>
    <property type="evidence" value="ECO:0007669"/>
    <property type="project" value="UniProtKB-KW"/>
</dbReference>
<evidence type="ECO:0000256" key="1">
    <source>
        <dbReference type="ARBA" id="ARBA00023002"/>
    </source>
</evidence>
<dbReference type="GO" id="GO:0005737">
    <property type="term" value="C:cytoplasm"/>
    <property type="evidence" value="ECO:0007669"/>
    <property type="project" value="TreeGrafter"/>
</dbReference>
<accession>A0A839SWT3</accession>
<evidence type="ECO:0000313" key="5">
    <source>
        <dbReference type="Proteomes" id="UP000581135"/>
    </source>
</evidence>
<gene>
    <name evidence="4" type="ORF">FHR98_001702</name>
</gene>
<dbReference type="Gene3D" id="3.30.9.10">
    <property type="entry name" value="D-Amino Acid Oxidase, subunit A, domain 2"/>
    <property type="match status" value="1"/>
</dbReference>